<dbReference type="STRING" id="1884261.A0A5C3QYD8"/>
<dbReference type="FunFam" id="2.60.40.420:FF:000045">
    <property type="entry name" value="Laccase 2"/>
    <property type="match status" value="1"/>
</dbReference>
<keyword evidence="4" id="KW-0186">Copper</keyword>
<dbReference type="PROSITE" id="PS00080">
    <property type="entry name" value="MULTICOPPER_OXIDASE2"/>
    <property type="match status" value="1"/>
</dbReference>
<dbReference type="Gene3D" id="2.60.40.420">
    <property type="entry name" value="Cupredoxins - blue copper proteins"/>
    <property type="match status" value="4"/>
</dbReference>
<evidence type="ECO:0000256" key="2">
    <source>
        <dbReference type="ARBA" id="ARBA00022723"/>
    </source>
</evidence>
<dbReference type="SUPFAM" id="SSF49503">
    <property type="entry name" value="Cupredoxins"/>
    <property type="match status" value="3"/>
</dbReference>
<organism evidence="10 11">
    <name type="scientific">Pterulicium gracile</name>
    <dbReference type="NCBI Taxonomy" id="1884261"/>
    <lineage>
        <taxon>Eukaryota</taxon>
        <taxon>Fungi</taxon>
        <taxon>Dikarya</taxon>
        <taxon>Basidiomycota</taxon>
        <taxon>Agaricomycotina</taxon>
        <taxon>Agaricomycetes</taxon>
        <taxon>Agaricomycetidae</taxon>
        <taxon>Agaricales</taxon>
        <taxon>Pleurotineae</taxon>
        <taxon>Pterulaceae</taxon>
        <taxon>Pterulicium</taxon>
    </lineage>
</organism>
<proteinExistence type="inferred from homology"/>
<evidence type="ECO:0000259" key="9">
    <source>
        <dbReference type="Pfam" id="PF07732"/>
    </source>
</evidence>
<dbReference type="PANTHER" id="PTHR11709">
    <property type="entry name" value="MULTI-COPPER OXIDASE"/>
    <property type="match status" value="1"/>
</dbReference>
<protein>
    <submittedName>
        <fullName evidence="10">Laccase</fullName>
    </submittedName>
</protein>
<evidence type="ECO:0000259" key="8">
    <source>
        <dbReference type="Pfam" id="PF07731"/>
    </source>
</evidence>
<dbReference type="InterPro" id="IPR011706">
    <property type="entry name" value="Cu-oxidase_C"/>
</dbReference>
<dbReference type="Proteomes" id="UP000305067">
    <property type="component" value="Unassembled WGS sequence"/>
</dbReference>
<reference evidence="10 11" key="1">
    <citation type="journal article" date="2019" name="Nat. Ecol. Evol.">
        <title>Megaphylogeny resolves global patterns of mushroom evolution.</title>
        <authorList>
            <person name="Varga T."/>
            <person name="Krizsan K."/>
            <person name="Foldi C."/>
            <person name="Dima B."/>
            <person name="Sanchez-Garcia M."/>
            <person name="Sanchez-Ramirez S."/>
            <person name="Szollosi G.J."/>
            <person name="Szarkandi J.G."/>
            <person name="Papp V."/>
            <person name="Albert L."/>
            <person name="Andreopoulos W."/>
            <person name="Angelini C."/>
            <person name="Antonin V."/>
            <person name="Barry K.W."/>
            <person name="Bougher N.L."/>
            <person name="Buchanan P."/>
            <person name="Buyck B."/>
            <person name="Bense V."/>
            <person name="Catcheside P."/>
            <person name="Chovatia M."/>
            <person name="Cooper J."/>
            <person name="Damon W."/>
            <person name="Desjardin D."/>
            <person name="Finy P."/>
            <person name="Geml J."/>
            <person name="Haridas S."/>
            <person name="Hughes K."/>
            <person name="Justo A."/>
            <person name="Karasinski D."/>
            <person name="Kautmanova I."/>
            <person name="Kiss B."/>
            <person name="Kocsube S."/>
            <person name="Kotiranta H."/>
            <person name="LaButti K.M."/>
            <person name="Lechner B.E."/>
            <person name="Liimatainen K."/>
            <person name="Lipzen A."/>
            <person name="Lukacs Z."/>
            <person name="Mihaltcheva S."/>
            <person name="Morgado L.N."/>
            <person name="Niskanen T."/>
            <person name="Noordeloos M.E."/>
            <person name="Ohm R.A."/>
            <person name="Ortiz-Santana B."/>
            <person name="Ovrebo C."/>
            <person name="Racz N."/>
            <person name="Riley R."/>
            <person name="Savchenko A."/>
            <person name="Shiryaev A."/>
            <person name="Soop K."/>
            <person name="Spirin V."/>
            <person name="Szebenyi C."/>
            <person name="Tomsovsky M."/>
            <person name="Tulloss R.E."/>
            <person name="Uehling J."/>
            <person name="Grigoriev I.V."/>
            <person name="Vagvolgyi C."/>
            <person name="Papp T."/>
            <person name="Martin F.M."/>
            <person name="Miettinen O."/>
            <person name="Hibbett D.S."/>
            <person name="Nagy L.G."/>
        </authorList>
    </citation>
    <scope>NUCLEOTIDE SEQUENCE [LARGE SCALE GENOMIC DNA]</scope>
    <source>
        <strain evidence="10 11">CBS 309.79</strain>
    </source>
</reference>
<dbReference type="InterPro" id="IPR011707">
    <property type="entry name" value="Cu-oxidase-like_N"/>
</dbReference>
<dbReference type="CDD" id="cd13903">
    <property type="entry name" value="CuRO_3_Tv-LCC_like"/>
    <property type="match status" value="1"/>
</dbReference>
<gene>
    <name evidence="10" type="ORF">BDV98DRAFT_591254</name>
</gene>
<dbReference type="EMBL" id="ML178820">
    <property type="protein sequence ID" value="TFL03374.1"/>
    <property type="molecule type" value="Genomic_DNA"/>
</dbReference>
<feature type="domain" description="Plastocyanin-like" evidence="8">
    <location>
        <begin position="351"/>
        <end position="471"/>
    </location>
</feature>
<keyword evidence="6" id="KW-0325">Glycoprotein</keyword>
<dbReference type="AlphaFoldDB" id="A0A5C3QYD8"/>
<keyword evidence="5" id="KW-1015">Disulfide bond</keyword>
<dbReference type="GO" id="GO:0016491">
    <property type="term" value="F:oxidoreductase activity"/>
    <property type="evidence" value="ECO:0007669"/>
    <property type="project" value="UniProtKB-KW"/>
</dbReference>
<dbReference type="OrthoDB" id="2121828at2759"/>
<dbReference type="InterPro" id="IPR045087">
    <property type="entry name" value="Cu-oxidase_fam"/>
</dbReference>
<feature type="domain" description="Plastocyanin-like" evidence="7">
    <location>
        <begin position="172"/>
        <end position="292"/>
    </location>
</feature>
<keyword evidence="11" id="KW-1185">Reference proteome</keyword>
<dbReference type="InterPro" id="IPR001117">
    <property type="entry name" value="Cu-oxidase_2nd"/>
</dbReference>
<evidence type="ECO:0000313" key="11">
    <source>
        <dbReference type="Proteomes" id="UP000305067"/>
    </source>
</evidence>
<dbReference type="GO" id="GO:0005507">
    <property type="term" value="F:copper ion binding"/>
    <property type="evidence" value="ECO:0007669"/>
    <property type="project" value="InterPro"/>
</dbReference>
<sequence>MPLHCPSALALDSDTAGLLLPHSHDYTQVVCQGIVASGGGVRTLDITNQIVSPDGFERLAVVAGGTLPGPLISSRKGSRIRVNVRDQLTDRTMLKTTSIHWHGMFQKGLHTQTGPPAQTNTFWYRSHHELQYCDGLRGPMVIYNPQDPHRGLYDFDDERFHLPAPRVTPGVPPNSTLINGSGRFPLGPAVPLSIVNVAKGKRYRMRLISMAYDSRFGFSIDGHTDHRVIETDGINTVPRSAGSIEIYPGQRYSFILNANQPVGNYWIRSLPTPGPQGFADGINSAILRYKGAANEEPTSTPAPVPSPLQESTLAPLQNPAAPGIPQFGAADINLRLIMGQNCFINGVYYEAPPMSVLLQILSGARKAQDLLPAGSVYGVERDKVVEIALTASAPGGPHPFHLHGHAFSIAKGANNTKPNFTNPPRRDVVQSGPPNSTVVLRLKTDNAGPWMFHCHIEFHIGLGLAVVFAEDIPRVDLLNPAPQAWDELCPIYNSLAPEDQ</sequence>
<evidence type="ECO:0000256" key="4">
    <source>
        <dbReference type="ARBA" id="ARBA00023008"/>
    </source>
</evidence>
<dbReference type="Pfam" id="PF00394">
    <property type="entry name" value="Cu-oxidase"/>
    <property type="match status" value="1"/>
</dbReference>
<evidence type="ECO:0000256" key="3">
    <source>
        <dbReference type="ARBA" id="ARBA00023002"/>
    </source>
</evidence>
<comment type="similarity">
    <text evidence="1">Belongs to the multicopper oxidase family.</text>
</comment>
<evidence type="ECO:0000256" key="6">
    <source>
        <dbReference type="ARBA" id="ARBA00023180"/>
    </source>
</evidence>
<dbReference type="Pfam" id="PF07731">
    <property type="entry name" value="Cu-oxidase_2"/>
    <property type="match status" value="1"/>
</dbReference>
<evidence type="ECO:0000256" key="1">
    <source>
        <dbReference type="ARBA" id="ARBA00010609"/>
    </source>
</evidence>
<accession>A0A5C3QYD8</accession>
<evidence type="ECO:0000256" key="5">
    <source>
        <dbReference type="ARBA" id="ARBA00023157"/>
    </source>
</evidence>
<dbReference type="InterPro" id="IPR008972">
    <property type="entry name" value="Cupredoxin"/>
</dbReference>
<keyword evidence="3" id="KW-0560">Oxidoreductase</keyword>
<feature type="domain" description="Plastocyanin-like" evidence="9">
    <location>
        <begin position="47"/>
        <end position="119"/>
    </location>
</feature>
<dbReference type="Pfam" id="PF07732">
    <property type="entry name" value="Cu-oxidase_3"/>
    <property type="match status" value="1"/>
</dbReference>
<dbReference type="InterPro" id="IPR002355">
    <property type="entry name" value="Cu_oxidase_Cu_BS"/>
</dbReference>
<evidence type="ECO:0000313" key="10">
    <source>
        <dbReference type="EMBL" id="TFL03374.1"/>
    </source>
</evidence>
<evidence type="ECO:0000259" key="7">
    <source>
        <dbReference type="Pfam" id="PF00394"/>
    </source>
</evidence>
<name>A0A5C3QYD8_9AGAR</name>
<dbReference type="PANTHER" id="PTHR11709:SF511">
    <property type="entry name" value="LACCASE"/>
    <property type="match status" value="1"/>
</dbReference>
<keyword evidence="2" id="KW-0479">Metal-binding</keyword>